<dbReference type="GO" id="GO:0000981">
    <property type="term" value="F:DNA-binding transcription factor activity, RNA polymerase II-specific"/>
    <property type="evidence" value="ECO:0007669"/>
    <property type="project" value="InterPro"/>
</dbReference>
<dbReference type="GO" id="GO:0003677">
    <property type="term" value="F:DNA binding"/>
    <property type="evidence" value="ECO:0007669"/>
    <property type="project" value="UniProtKB-KW"/>
</dbReference>
<dbReference type="VEuPathDB" id="FungiDB:MPH_03562"/>
<dbReference type="eggNOG" id="ENOG502RIWY">
    <property type="taxonomic scope" value="Eukaryota"/>
</dbReference>
<comment type="caution">
    <text evidence="10">The sequence shown here is derived from an EMBL/GenBank/DDBJ whole genome shotgun (WGS) entry which is preliminary data.</text>
</comment>
<dbReference type="SMART" id="SM00066">
    <property type="entry name" value="GAL4"/>
    <property type="match status" value="1"/>
</dbReference>
<evidence type="ECO:0000256" key="3">
    <source>
        <dbReference type="ARBA" id="ARBA00022833"/>
    </source>
</evidence>
<feature type="domain" description="Zn(2)-C6 fungal-type" evidence="9">
    <location>
        <begin position="70"/>
        <end position="101"/>
    </location>
</feature>
<proteinExistence type="predicted"/>
<keyword evidence="5" id="KW-0238">DNA-binding</keyword>
<dbReference type="EMBL" id="AHHD01000165">
    <property type="protein sequence ID" value="EKG19192.1"/>
    <property type="molecule type" value="Genomic_DNA"/>
</dbReference>
<evidence type="ECO:0000256" key="7">
    <source>
        <dbReference type="ARBA" id="ARBA00023242"/>
    </source>
</evidence>
<protein>
    <recommendedName>
        <fullName evidence="9">Zn(2)-C6 fungal-type domain-containing protein</fullName>
    </recommendedName>
</protein>
<evidence type="ECO:0000256" key="5">
    <source>
        <dbReference type="ARBA" id="ARBA00023125"/>
    </source>
</evidence>
<evidence type="ECO:0000256" key="4">
    <source>
        <dbReference type="ARBA" id="ARBA00023015"/>
    </source>
</evidence>
<evidence type="ECO:0000259" key="9">
    <source>
        <dbReference type="PROSITE" id="PS50048"/>
    </source>
</evidence>
<feature type="region of interest" description="Disordered" evidence="8">
    <location>
        <begin position="1"/>
        <end position="66"/>
    </location>
</feature>
<evidence type="ECO:0000256" key="1">
    <source>
        <dbReference type="ARBA" id="ARBA00004123"/>
    </source>
</evidence>
<keyword evidence="6" id="KW-0804">Transcription</keyword>
<evidence type="ECO:0000313" key="10">
    <source>
        <dbReference type="EMBL" id="EKG19192.1"/>
    </source>
</evidence>
<dbReference type="InterPro" id="IPR001138">
    <property type="entry name" value="Zn2Cys6_DnaBD"/>
</dbReference>
<dbReference type="PANTHER" id="PTHR31313:SF86">
    <property type="entry name" value="ZN(2)-C6 FUNGAL-TYPE DOMAIN-CONTAINING PROTEIN"/>
    <property type="match status" value="1"/>
</dbReference>
<organism evidence="10 11">
    <name type="scientific">Macrophomina phaseolina (strain MS6)</name>
    <name type="common">Charcoal rot fungus</name>
    <dbReference type="NCBI Taxonomy" id="1126212"/>
    <lineage>
        <taxon>Eukaryota</taxon>
        <taxon>Fungi</taxon>
        <taxon>Dikarya</taxon>
        <taxon>Ascomycota</taxon>
        <taxon>Pezizomycotina</taxon>
        <taxon>Dothideomycetes</taxon>
        <taxon>Dothideomycetes incertae sedis</taxon>
        <taxon>Botryosphaeriales</taxon>
        <taxon>Botryosphaeriaceae</taxon>
        <taxon>Macrophomina</taxon>
    </lineage>
</organism>
<dbReference type="InParanoid" id="K2S2E3"/>
<dbReference type="GO" id="GO:0008270">
    <property type="term" value="F:zinc ion binding"/>
    <property type="evidence" value="ECO:0007669"/>
    <property type="project" value="InterPro"/>
</dbReference>
<dbReference type="PROSITE" id="PS50048">
    <property type="entry name" value="ZN2_CY6_FUNGAL_2"/>
    <property type="match status" value="1"/>
</dbReference>
<accession>K2S2E3</accession>
<comment type="subcellular location">
    <subcellularLocation>
        <location evidence="1">Nucleus</location>
    </subcellularLocation>
</comment>
<dbReference type="GO" id="GO:0005634">
    <property type="term" value="C:nucleus"/>
    <property type="evidence" value="ECO:0007669"/>
    <property type="project" value="UniProtKB-SubCell"/>
</dbReference>
<feature type="compositionally biased region" description="Low complexity" evidence="8">
    <location>
        <begin position="33"/>
        <end position="43"/>
    </location>
</feature>
<evidence type="ECO:0000256" key="6">
    <source>
        <dbReference type="ARBA" id="ARBA00023163"/>
    </source>
</evidence>
<dbReference type="PANTHER" id="PTHR31313">
    <property type="entry name" value="TY1 ENHANCER ACTIVATOR"/>
    <property type="match status" value="1"/>
</dbReference>
<keyword evidence="3" id="KW-0862">Zinc</keyword>
<dbReference type="Gene3D" id="4.10.240.10">
    <property type="entry name" value="Zn(2)-C6 fungal-type DNA-binding domain"/>
    <property type="match status" value="1"/>
</dbReference>
<dbReference type="Proteomes" id="UP000007129">
    <property type="component" value="Unassembled WGS sequence"/>
</dbReference>
<dbReference type="Pfam" id="PF00172">
    <property type="entry name" value="Zn_clus"/>
    <property type="match status" value="1"/>
</dbReference>
<keyword evidence="2" id="KW-0479">Metal-binding</keyword>
<dbReference type="HOGENOM" id="CLU_943570_0_0_1"/>
<evidence type="ECO:0000256" key="8">
    <source>
        <dbReference type="SAM" id="MobiDB-lite"/>
    </source>
</evidence>
<name>K2S2E3_MACPH</name>
<dbReference type="CDD" id="cd00067">
    <property type="entry name" value="GAL4"/>
    <property type="match status" value="1"/>
</dbReference>
<reference evidence="10 11" key="1">
    <citation type="journal article" date="2012" name="BMC Genomics">
        <title>Tools to kill: Genome of one of the most destructive plant pathogenic fungi Macrophomina phaseolina.</title>
        <authorList>
            <person name="Islam M.S."/>
            <person name="Haque M.S."/>
            <person name="Islam M.M."/>
            <person name="Emdad E.M."/>
            <person name="Halim A."/>
            <person name="Hossen Q.M.M."/>
            <person name="Hossain M.Z."/>
            <person name="Ahmed B."/>
            <person name="Rahim S."/>
            <person name="Rahman M.S."/>
            <person name="Alam M.M."/>
            <person name="Hou S."/>
            <person name="Wan X."/>
            <person name="Saito J.A."/>
            <person name="Alam M."/>
        </authorList>
    </citation>
    <scope>NUCLEOTIDE SEQUENCE [LARGE SCALE GENOMIC DNA]</scope>
    <source>
        <strain evidence="10 11">MS6</strain>
    </source>
</reference>
<evidence type="ECO:0000313" key="11">
    <source>
        <dbReference type="Proteomes" id="UP000007129"/>
    </source>
</evidence>
<dbReference type="InterPro" id="IPR036864">
    <property type="entry name" value="Zn2-C6_fun-type_DNA-bd_sf"/>
</dbReference>
<dbReference type="InterPro" id="IPR051615">
    <property type="entry name" value="Transcr_Regulatory_Elem"/>
</dbReference>
<dbReference type="AlphaFoldDB" id="K2S2E3"/>
<dbReference type="OrthoDB" id="10261408at2759"/>
<gene>
    <name evidence="10" type="ORF">MPH_03562</name>
</gene>
<evidence type="ECO:0000256" key="2">
    <source>
        <dbReference type="ARBA" id="ARBA00022723"/>
    </source>
</evidence>
<sequence>MSAPFSSGNHAFFQPLDASDPSGGGESVRPITSASVGAAASAAEHPLSRRDSLPAQRSRPPKRTNITPVACQPCQQRKHKCDGARPVCTPCLVKKRPDCAYDAAGDQRRTASLKQRIRDLETQVEDLKDIITTIGSADDTTTAVALAQQLARTRFCATADVARSLRRDEGLYAASALTTAPHQTLRPMRHVDATASNISEASPRSAATEEGVEFDGSGEAALPSWVTDGIQVDPGLSQDEFTCNPAEVGKQLHWLRGSRPRCLPTLAMSDVHWHQIRASRMRDLGHAGAIAMWQR</sequence>
<dbReference type="STRING" id="1126212.K2S2E3"/>
<keyword evidence="4" id="KW-0805">Transcription regulation</keyword>
<keyword evidence="7" id="KW-0539">Nucleus</keyword>
<dbReference type="SUPFAM" id="SSF57701">
    <property type="entry name" value="Zn2/Cys6 DNA-binding domain"/>
    <property type="match status" value="1"/>
</dbReference>